<accession>A0AAE1NCW7</accession>
<evidence type="ECO:0000313" key="2">
    <source>
        <dbReference type="EMBL" id="KAK4287528.1"/>
    </source>
</evidence>
<feature type="region of interest" description="Disordered" evidence="1">
    <location>
        <begin position="22"/>
        <end position="67"/>
    </location>
</feature>
<feature type="compositionally biased region" description="Low complexity" evidence="1">
    <location>
        <begin position="58"/>
        <end position="67"/>
    </location>
</feature>
<name>A0AAE1NCW7_9EUCA</name>
<reference evidence="2" key="1">
    <citation type="submission" date="2023-11" db="EMBL/GenBank/DDBJ databases">
        <title>Genome assemblies of two species of porcelain crab, Petrolisthes cinctipes and Petrolisthes manimaculis (Anomura: Porcellanidae).</title>
        <authorList>
            <person name="Angst P."/>
        </authorList>
    </citation>
    <scope>NUCLEOTIDE SEQUENCE</scope>
    <source>
        <strain evidence="2">PB745_02</strain>
        <tissue evidence="2">Gill</tissue>
    </source>
</reference>
<keyword evidence="3" id="KW-1185">Reference proteome</keyword>
<dbReference type="Proteomes" id="UP001292094">
    <property type="component" value="Unassembled WGS sequence"/>
</dbReference>
<feature type="compositionally biased region" description="Basic and acidic residues" evidence="1">
    <location>
        <begin position="22"/>
        <end position="45"/>
    </location>
</feature>
<evidence type="ECO:0000256" key="1">
    <source>
        <dbReference type="SAM" id="MobiDB-lite"/>
    </source>
</evidence>
<dbReference type="AlphaFoldDB" id="A0AAE1NCW7"/>
<organism evidence="2 3">
    <name type="scientific">Petrolisthes manimaculis</name>
    <dbReference type="NCBI Taxonomy" id="1843537"/>
    <lineage>
        <taxon>Eukaryota</taxon>
        <taxon>Metazoa</taxon>
        <taxon>Ecdysozoa</taxon>
        <taxon>Arthropoda</taxon>
        <taxon>Crustacea</taxon>
        <taxon>Multicrustacea</taxon>
        <taxon>Malacostraca</taxon>
        <taxon>Eumalacostraca</taxon>
        <taxon>Eucarida</taxon>
        <taxon>Decapoda</taxon>
        <taxon>Pleocyemata</taxon>
        <taxon>Anomura</taxon>
        <taxon>Galatheoidea</taxon>
        <taxon>Porcellanidae</taxon>
        <taxon>Petrolisthes</taxon>
    </lineage>
</organism>
<sequence length="182" mass="20458">MNDKKKDEWGYTWVNMNEALDEKNAEKQQEQRTMIKEMIQKDRGTDSTLSSLHPHDPPSTLTTLPPLKHCDLPPLPLPHQYPPLSLSPSTATPLPSTLPATLPSFPPLPHHYPTLSLPLCPPSLPSTATITPFVQMPLPQYLSSLYYNFHTAIPSLHFHCYNTIFPSLPLPLTTTHYTTFPA</sequence>
<evidence type="ECO:0000313" key="3">
    <source>
        <dbReference type="Proteomes" id="UP001292094"/>
    </source>
</evidence>
<protein>
    <submittedName>
        <fullName evidence="2">Uncharacterized protein</fullName>
    </submittedName>
</protein>
<proteinExistence type="predicted"/>
<comment type="caution">
    <text evidence="2">The sequence shown here is derived from an EMBL/GenBank/DDBJ whole genome shotgun (WGS) entry which is preliminary data.</text>
</comment>
<gene>
    <name evidence="2" type="ORF">Pmani_039404</name>
</gene>
<dbReference type="EMBL" id="JAWZYT010006793">
    <property type="protein sequence ID" value="KAK4287528.1"/>
    <property type="molecule type" value="Genomic_DNA"/>
</dbReference>